<dbReference type="Proteomes" id="UP001600888">
    <property type="component" value="Unassembled WGS sequence"/>
</dbReference>
<protein>
    <submittedName>
        <fullName evidence="2">Uncharacterized protein</fullName>
    </submittedName>
</protein>
<keyword evidence="3" id="KW-1185">Reference proteome</keyword>
<reference evidence="2 3" key="1">
    <citation type="submission" date="2024-03" db="EMBL/GenBank/DDBJ databases">
        <title>A high-quality draft genome sequence of Diaporthe vaccinii, a causative agent of upright dieback and viscid rot disease in cranberry plants.</title>
        <authorList>
            <person name="Sarrasin M."/>
            <person name="Lang B.F."/>
            <person name="Burger G."/>
        </authorList>
    </citation>
    <scope>NUCLEOTIDE SEQUENCE [LARGE SCALE GENOMIC DNA]</scope>
    <source>
        <strain evidence="2 3">IS7</strain>
    </source>
</reference>
<feature type="region of interest" description="Disordered" evidence="1">
    <location>
        <begin position="1"/>
        <end position="24"/>
    </location>
</feature>
<evidence type="ECO:0000313" key="3">
    <source>
        <dbReference type="Proteomes" id="UP001600888"/>
    </source>
</evidence>
<comment type="caution">
    <text evidence="2">The sequence shown here is derived from an EMBL/GenBank/DDBJ whole genome shotgun (WGS) entry which is preliminary data.</text>
</comment>
<gene>
    <name evidence="2" type="ORF">FJTKL_06377</name>
</gene>
<evidence type="ECO:0000256" key="1">
    <source>
        <dbReference type="SAM" id="MobiDB-lite"/>
    </source>
</evidence>
<dbReference type="EMBL" id="JBAWTH010000022">
    <property type="protein sequence ID" value="KAL2286837.1"/>
    <property type="molecule type" value="Genomic_DNA"/>
</dbReference>
<organism evidence="2 3">
    <name type="scientific">Diaporthe vaccinii</name>
    <dbReference type="NCBI Taxonomy" id="105482"/>
    <lineage>
        <taxon>Eukaryota</taxon>
        <taxon>Fungi</taxon>
        <taxon>Dikarya</taxon>
        <taxon>Ascomycota</taxon>
        <taxon>Pezizomycotina</taxon>
        <taxon>Sordariomycetes</taxon>
        <taxon>Sordariomycetidae</taxon>
        <taxon>Diaporthales</taxon>
        <taxon>Diaporthaceae</taxon>
        <taxon>Diaporthe</taxon>
        <taxon>Diaporthe eres species complex</taxon>
    </lineage>
</organism>
<accession>A0ABR4EWK7</accession>
<name>A0ABR4EWK7_9PEZI</name>
<sequence>MECMVMPSSWGRLSSNSEPRTEGPGRRITYLPMAPAVWLSSCQSVSLTLARRLLLAAPFPETLTSHWLRKLPPSAPCDRALASFVNLLGSLHLPDFEQQLTPLQTLCSFPVLRF</sequence>
<evidence type="ECO:0000313" key="2">
    <source>
        <dbReference type="EMBL" id="KAL2286837.1"/>
    </source>
</evidence>
<proteinExistence type="predicted"/>